<proteinExistence type="predicted"/>
<dbReference type="InterPro" id="IPR050553">
    <property type="entry name" value="Thioredoxin_ResA/DsbE_sf"/>
</dbReference>
<evidence type="ECO:0000313" key="3">
    <source>
        <dbReference type="Proteomes" id="UP000662074"/>
    </source>
</evidence>
<dbReference type="InterPro" id="IPR013766">
    <property type="entry name" value="Thioredoxin_domain"/>
</dbReference>
<protein>
    <recommendedName>
        <fullName evidence="1">Thioredoxin domain-containing protein</fullName>
    </recommendedName>
</protein>
<gene>
    <name evidence="2" type="ORF">GCM10011425_21460</name>
</gene>
<dbReference type="PROSITE" id="PS51352">
    <property type="entry name" value="THIOREDOXIN_2"/>
    <property type="match status" value="1"/>
</dbReference>
<accession>A0A917J958</accession>
<reference evidence="2" key="1">
    <citation type="journal article" date="2014" name="Int. J. Syst. Evol. Microbiol.">
        <title>Complete genome sequence of Corynebacterium casei LMG S-19264T (=DSM 44701T), isolated from a smear-ripened cheese.</title>
        <authorList>
            <consortium name="US DOE Joint Genome Institute (JGI-PGF)"/>
            <person name="Walter F."/>
            <person name="Albersmeier A."/>
            <person name="Kalinowski J."/>
            <person name="Ruckert C."/>
        </authorList>
    </citation>
    <scope>NUCLEOTIDE SEQUENCE</scope>
    <source>
        <strain evidence="2">CCM 8711</strain>
    </source>
</reference>
<dbReference type="NCBIfam" id="TIGR03435">
    <property type="entry name" value="Soli_TIGR03435"/>
    <property type="match status" value="1"/>
</dbReference>
<dbReference type="RefSeq" id="WP_188416538.1">
    <property type="nucleotide sequence ID" value="NZ_BMDO01000005.1"/>
</dbReference>
<keyword evidence="3" id="KW-1185">Reference proteome</keyword>
<dbReference type="Proteomes" id="UP000662074">
    <property type="component" value="Unassembled WGS sequence"/>
</dbReference>
<evidence type="ECO:0000259" key="1">
    <source>
        <dbReference type="PROSITE" id="PS51352"/>
    </source>
</evidence>
<comment type="caution">
    <text evidence="2">The sequence shown here is derived from an EMBL/GenBank/DDBJ whole genome shotgun (WGS) entry which is preliminary data.</text>
</comment>
<dbReference type="EMBL" id="BMDO01000005">
    <property type="protein sequence ID" value="GGI50934.1"/>
    <property type="molecule type" value="Genomic_DNA"/>
</dbReference>
<reference evidence="2" key="2">
    <citation type="submission" date="2020-09" db="EMBL/GenBank/DDBJ databases">
        <authorList>
            <person name="Sun Q."/>
            <person name="Sedlacek I."/>
        </authorList>
    </citation>
    <scope>NUCLEOTIDE SEQUENCE</scope>
    <source>
        <strain evidence="2">CCM 8711</strain>
    </source>
</reference>
<dbReference type="GO" id="GO:0016491">
    <property type="term" value="F:oxidoreductase activity"/>
    <property type="evidence" value="ECO:0007669"/>
    <property type="project" value="InterPro"/>
</dbReference>
<dbReference type="AlphaFoldDB" id="A0A917J958"/>
<feature type="domain" description="Thioredoxin" evidence="1">
    <location>
        <begin position="23"/>
        <end position="160"/>
    </location>
</feature>
<dbReference type="Pfam" id="PF00578">
    <property type="entry name" value="AhpC-TSA"/>
    <property type="match status" value="1"/>
</dbReference>
<sequence length="401" mass="45589">MKKLLTLIFALFSTLVYSQNYRLKAGDHFPDLIFRPMVNAPVKELDLNHYPGNKLYILNNWGTWCAPCMPEMEMLAKLQDKYPTQIQIIGVSNDSPEKLRKFIAKRPSKIWLASDTSEMLYQMLDLASVGYSAIVDARRNIVAVVNTDSLSTKMIDRLLKGEKVVSDAKIKERLDNSTKDAFGVDTTMTSSFTIRGYMKGQQSLGRVPTMGAYAKRRISYYNVGFITLYRTAYEIRSPKQIIYEIDKKKYNDYNDQSQLYCFDLLVSAAQKDSLYPMMQRKLQGNLPVKARTEMRTMPVYLLKTKPGAPLTLPLSAPNTRTYSFNGNGFDGKEITLAEFAHIYLSNELELPVIDETGLTKGYDIKTSNDARDKTNIFAAVDKLGLTLEKAERPVKVIVLYE</sequence>
<dbReference type="Gene3D" id="3.40.30.10">
    <property type="entry name" value="Glutaredoxin"/>
    <property type="match status" value="1"/>
</dbReference>
<dbReference type="PANTHER" id="PTHR42852">
    <property type="entry name" value="THIOL:DISULFIDE INTERCHANGE PROTEIN DSBE"/>
    <property type="match status" value="1"/>
</dbReference>
<name>A0A917J958_9SPHI</name>
<evidence type="ECO:0000313" key="2">
    <source>
        <dbReference type="EMBL" id="GGI50934.1"/>
    </source>
</evidence>
<dbReference type="InterPro" id="IPR017801">
    <property type="entry name" value="DUF3738"/>
</dbReference>
<dbReference type="InterPro" id="IPR000866">
    <property type="entry name" value="AhpC/TSA"/>
</dbReference>
<dbReference type="CDD" id="cd02966">
    <property type="entry name" value="TlpA_like_family"/>
    <property type="match status" value="1"/>
</dbReference>
<organism evidence="2 3">
    <name type="scientific">Mucilaginibacter galii</name>
    <dbReference type="NCBI Taxonomy" id="2005073"/>
    <lineage>
        <taxon>Bacteria</taxon>
        <taxon>Pseudomonadati</taxon>
        <taxon>Bacteroidota</taxon>
        <taxon>Sphingobacteriia</taxon>
        <taxon>Sphingobacteriales</taxon>
        <taxon>Sphingobacteriaceae</taxon>
        <taxon>Mucilaginibacter</taxon>
    </lineage>
</organism>
<dbReference type="Pfam" id="PF12543">
    <property type="entry name" value="DUF3738"/>
    <property type="match status" value="1"/>
</dbReference>
<dbReference type="GO" id="GO:0016209">
    <property type="term" value="F:antioxidant activity"/>
    <property type="evidence" value="ECO:0007669"/>
    <property type="project" value="InterPro"/>
</dbReference>
<dbReference type="PANTHER" id="PTHR42852:SF13">
    <property type="entry name" value="PROTEIN DIPZ"/>
    <property type="match status" value="1"/>
</dbReference>
<dbReference type="SUPFAM" id="SSF52833">
    <property type="entry name" value="Thioredoxin-like"/>
    <property type="match status" value="1"/>
</dbReference>
<dbReference type="InterPro" id="IPR036249">
    <property type="entry name" value="Thioredoxin-like_sf"/>
</dbReference>